<dbReference type="HOGENOM" id="CLU_1339417_0_0_1"/>
<sequence length="205" mass="23578">MGREGREEGLRAGLLRGEKERERERDWAGERKRKKGPKEHGMAGNNVVLQPQVVRLLRKCCGITRRRYKLKEDNLFLRKCIMRSAQWKVILKAKNLSGANFDDVEKRILDDETEVVRMKNIIVQRRIILEVAHLQSIQKAARQIKTYLTTHESIAAMLKGRPLDAIKEYVAQWICIFKPVTAEYLGLRPASASSVKPEGMITSKI</sequence>
<evidence type="ECO:0000313" key="2">
    <source>
        <dbReference type="EnsemblPlants" id="OPUNC01G10060.1"/>
    </source>
</evidence>
<dbReference type="AlphaFoldDB" id="A0A0E0JGN9"/>
<evidence type="ECO:0000256" key="1">
    <source>
        <dbReference type="SAM" id="MobiDB-lite"/>
    </source>
</evidence>
<dbReference type="Proteomes" id="UP000026962">
    <property type="component" value="Chromosome 1"/>
</dbReference>
<name>A0A0E0JGN9_ORYPU</name>
<dbReference type="PANTHER" id="PTHR47624">
    <property type="entry name" value="OS01G0204900 PROTEIN"/>
    <property type="match status" value="1"/>
</dbReference>
<dbReference type="PANTHER" id="PTHR47624:SF1">
    <property type="entry name" value="OS01G0204900 PROTEIN"/>
    <property type="match status" value="1"/>
</dbReference>
<accession>A0A0E0JGN9</accession>
<feature type="region of interest" description="Disordered" evidence="1">
    <location>
        <begin position="1"/>
        <end position="43"/>
    </location>
</feature>
<reference evidence="2" key="1">
    <citation type="submission" date="2015-04" db="UniProtKB">
        <authorList>
            <consortium name="EnsemblPlants"/>
        </authorList>
    </citation>
    <scope>IDENTIFICATION</scope>
</reference>
<dbReference type="STRING" id="4537.A0A0E0JGN9"/>
<evidence type="ECO:0000313" key="3">
    <source>
        <dbReference type="Proteomes" id="UP000026962"/>
    </source>
</evidence>
<keyword evidence="3" id="KW-1185">Reference proteome</keyword>
<reference evidence="2" key="2">
    <citation type="submission" date="2018-05" db="EMBL/GenBank/DDBJ databases">
        <title>OpunRS2 (Oryza punctata Reference Sequence Version 2).</title>
        <authorList>
            <person name="Zhang J."/>
            <person name="Kudrna D."/>
            <person name="Lee S."/>
            <person name="Talag J."/>
            <person name="Welchert J."/>
            <person name="Wing R.A."/>
        </authorList>
    </citation>
    <scope>NUCLEOTIDE SEQUENCE [LARGE SCALE GENOMIC DNA]</scope>
</reference>
<organism evidence="2">
    <name type="scientific">Oryza punctata</name>
    <name type="common">Red rice</name>
    <dbReference type="NCBI Taxonomy" id="4537"/>
    <lineage>
        <taxon>Eukaryota</taxon>
        <taxon>Viridiplantae</taxon>
        <taxon>Streptophyta</taxon>
        <taxon>Embryophyta</taxon>
        <taxon>Tracheophyta</taxon>
        <taxon>Spermatophyta</taxon>
        <taxon>Magnoliopsida</taxon>
        <taxon>Liliopsida</taxon>
        <taxon>Poales</taxon>
        <taxon>Poaceae</taxon>
        <taxon>BOP clade</taxon>
        <taxon>Oryzoideae</taxon>
        <taxon>Oryzeae</taxon>
        <taxon>Oryzinae</taxon>
        <taxon>Oryza</taxon>
    </lineage>
</organism>
<feature type="compositionally biased region" description="Basic and acidic residues" evidence="1">
    <location>
        <begin position="1"/>
        <end position="30"/>
    </location>
</feature>
<dbReference type="Gramene" id="OPUNC01G10060.1">
    <property type="protein sequence ID" value="OPUNC01G10060.1"/>
    <property type="gene ID" value="OPUNC01G10060"/>
</dbReference>
<protein>
    <submittedName>
        <fullName evidence="2">Uncharacterized protein</fullName>
    </submittedName>
</protein>
<dbReference type="EnsemblPlants" id="OPUNC01G10060.1">
    <property type="protein sequence ID" value="OPUNC01G10060.1"/>
    <property type="gene ID" value="OPUNC01G10060"/>
</dbReference>
<proteinExistence type="predicted"/>